<feature type="region of interest" description="Disordered" evidence="1">
    <location>
        <begin position="40"/>
        <end position="62"/>
    </location>
</feature>
<name>A0A9P5XLJ9_9AGAR</name>
<feature type="region of interest" description="Disordered" evidence="1">
    <location>
        <begin position="116"/>
        <end position="144"/>
    </location>
</feature>
<dbReference type="EMBL" id="MU151059">
    <property type="protein sequence ID" value="KAF9453633.1"/>
    <property type="molecule type" value="Genomic_DNA"/>
</dbReference>
<feature type="region of interest" description="Disordered" evidence="1">
    <location>
        <begin position="1"/>
        <end position="21"/>
    </location>
</feature>
<dbReference type="Proteomes" id="UP000807342">
    <property type="component" value="Unassembled WGS sequence"/>
</dbReference>
<dbReference type="AlphaFoldDB" id="A0A9P5XLJ9"/>
<organism evidence="2 3">
    <name type="scientific">Macrolepiota fuliginosa MF-IS2</name>
    <dbReference type="NCBI Taxonomy" id="1400762"/>
    <lineage>
        <taxon>Eukaryota</taxon>
        <taxon>Fungi</taxon>
        <taxon>Dikarya</taxon>
        <taxon>Basidiomycota</taxon>
        <taxon>Agaricomycotina</taxon>
        <taxon>Agaricomycetes</taxon>
        <taxon>Agaricomycetidae</taxon>
        <taxon>Agaricales</taxon>
        <taxon>Agaricineae</taxon>
        <taxon>Agaricaceae</taxon>
        <taxon>Macrolepiota</taxon>
    </lineage>
</organism>
<sequence length="144" mass="14958">MSRTSSQSNSGETDATIKPGVPVPASVFAEKALPLHINLTHTPPKLTEDDGSVTPDDPGHIGTVTLVPCTQSTGDGYGWKGEKKVQVELLDVGDGEERIQVETILSIKATVIGNNASSIQGKEAVSEADGGAGGYESDNDDEPK</sequence>
<protein>
    <submittedName>
        <fullName evidence="2">Uncharacterized protein</fullName>
    </submittedName>
</protein>
<evidence type="ECO:0000313" key="3">
    <source>
        <dbReference type="Proteomes" id="UP000807342"/>
    </source>
</evidence>
<reference evidence="2" key="1">
    <citation type="submission" date="2020-11" db="EMBL/GenBank/DDBJ databases">
        <authorList>
            <consortium name="DOE Joint Genome Institute"/>
            <person name="Ahrendt S."/>
            <person name="Riley R."/>
            <person name="Andreopoulos W."/>
            <person name="Labutti K."/>
            <person name="Pangilinan J."/>
            <person name="Ruiz-Duenas F.J."/>
            <person name="Barrasa J.M."/>
            <person name="Sanchez-Garcia M."/>
            <person name="Camarero S."/>
            <person name="Miyauchi S."/>
            <person name="Serrano A."/>
            <person name="Linde D."/>
            <person name="Babiker R."/>
            <person name="Drula E."/>
            <person name="Ayuso-Fernandez I."/>
            <person name="Pacheco R."/>
            <person name="Padilla G."/>
            <person name="Ferreira P."/>
            <person name="Barriuso J."/>
            <person name="Kellner H."/>
            <person name="Castanera R."/>
            <person name="Alfaro M."/>
            <person name="Ramirez L."/>
            <person name="Pisabarro A.G."/>
            <person name="Kuo A."/>
            <person name="Tritt A."/>
            <person name="Lipzen A."/>
            <person name="He G."/>
            <person name="Yan M."/>
            <person name="Ng V."/>
            <person name="Cullen D."/>
            <person name="Martin F."/>
            <person name="Rosso M.-N."/>
            <person name="Henrissat B."/>
            <person name="Hibbett D."/>
            <person name="Martinez A.T."/>
            <person name="Grigoriev I.V."/>
        </authorList>
    </citation>
    <scope>NUCLEOTIDE SEQUENCE</scope>
    <source>
        <strain evidence="2">MF-IS2</strain>
    </source>
</reference>
<accession>A0A9P5XLJ9</accession>
<proteinExistence type="predicted"/>
<evidence type="ECO:0000256" key="1">
    <source>
        <dbReference type="SAM" id="MobiDB-lite"/>
    </source>
</evidence>
<feature type="compositionally biased region" description="Polar residues" evidence="1">
    <location>
        <begin position="1"/>
        <end position="13"/>
    </location>
</feature>
<dbReference type="OrthoDB" id="2497589at2759"/>
<keyword evidence="3" id="KW-1185">Reference proteome</keyword>
<gene>
    <name evidence="2" type="ORF">P691DRAFT_812983</name>
</gene>
<evidence type="ECO:0000313" key="2">
    <source>
        <dbReference type="EMBL" id="KAF9453633.1"/>
    </source>
</evidence>
<comment type="caution">
    <text evidence="2">The sequence shown here is derived from an EMBL/GenBank/DDBJ whole genome shotgun (WGS) entry which is preliminary data.</text>
</comment>